<evidence type="ECO:0000259" key="8">
    <source>
        <dbReference type="Pfam" id="PF01602"/>
    </source>
</evidence>
<dbReference type="InterPro" id="IPR002553">
    <property type="entry name" value="Clathrin/coatomer_adapt-like_N"/>
</dbReference>
<feature type="compositionally biased region" description="Basic residues" evidence="7">
    <location>
        <begin position="683"/>
        <end position="694"/>
    </location>
</feature>
<keyword evidence="3" id="KW-0813">Transport</keyword>
<protein>
    <submittedName>
        <fullName evidence="9">Adaptor Protein Complex 3 subunit, delta (AP3D)</fullName>
    </submittedName>
</protein>
<dbReference type="InterPro" id="IPR011989">
    <property type="entry name" value="ARM-like"/>
</dbReference>
<dbReference type="GO" id="GO:0006623">
    <property type="term" value="P:protein targeting to vacuole"/>
    <property type="evidence" value="ECO:0007669"/>
    <property type="project" value="TreeGrafter"/>
</dbReference>
<dbReference type="GO" id="GO:0030123">
    <property type="term" value="C:AP-3 adaptor complex"/>
    <property type="evidence" value="ECO:0007669"/>
    <property type="project" value="InterPro"/>
</dbReference>
<name>A0A8J6AQH2_9EUKA</name>
<dbReference type="InterPro" id="IPR016024">
    <property type="entry name" value="ARM-type_fold"/>
</dbReference>
<dbReference type="GO" id="GO:0010008">
    <property type="term" value="C:endosome membrane"/>
    <property type="evidence" value="ECO:0007669"/>
    <property type="project" value="TreeGrafter"/>
</dbReference>
<dbReference type="InterPro" id="IPR017105">
    <property type="entry name" value="AP3_complex_dsu"/>
</dbReference>
<feature type="compositionally biased region" description="Basic residues" evidence="7">
    <location>
        <begin position="780"/>
        <end position="792"/>
    </location>
</feature>
<dbReference type="EMBL" id="JAHDYR010000062">
    <property type="protein sequence ID" value="KAG9391018.1"/>
    <property type="molecule type" value="Genomic_DNA"/>
</dbReference>
<dbReference type="PIRSF" id="PIRSF037092">
    <property type="entry name" value="AP3_complex_delta"/>
    <property type="match status" value="1"/>
</dbReference>
<evidence type="ECO:0000256" key="6">
    <source>
        <dbReference type="ARBA" id="ARBA00023136"/>
    </source>
</evidence>
<dbReference type="OrthoDB" id="10264595at2759"/>
<proteinExistence type="inferred from homology"/>
<dbReference type="PANTHER" id="PTHR22781">
    <property type="entry name" value="DELTA ADAPTIN-RELATED"/>
    <property type="match status" value="1"/>
</dbReference>
<evidence type="ECO:0000313" key="10">
    <source>
        <dbReference type="Proteomes" id="UP000717585"/>
    </source>
</evidence>
<feature type="domain" description="Clathrin/coatomer adaptor adaptin-like N-terminal" evidence="8">
    <location>
        <begin position="19"/>
        <end position="564"/>
    </location>
</feature>
<sequence length="822" mass="89939">MPRTLQDLVRGVRAHKENEEAYIQDAIKECMAELKTAKMDIKAETVKKVIFIQVLGYDVSFAAFSIIELLGQVKYSHKRIGYLAAPLCLRAASEEFLLLLPNQLRKDIKSGKLEDVGPAVTTAAELSNPLMAQNLIPEITPLLASSKPYIRKKAVMLLYRLLLKNPESLVEVLEPMKALLEDNNPAVVNAAVSVFTELAVRSPKNYIRLSRQMYNIFTSTRNNWTLIKLVKLFSALIPHEPRLCTKLKDKLSEIITTSPAKSLIYEAVVCVADHYPTDKAMLRECLERLDVFIHDKDPNLKYLGLDALSHIVRASRSLVHEYKELAQECLENPDPLLRTKALDLIRETVTKKTLPSVVEVLMKLADPANGDANSFFRNHVVSTVIELMHENDYANVADFDWMVETLIALAKTHASTSGAVIGRHLLEVVARIPDLRETAVELIVPVLSQETAIGLASKNSECAALMDAAVFIVGEYAVLDDPVFLVHTLLSQPVLSGLTRAPGTQAAFVLAAFNIYLRSLCRKDELRAHAIDELDGIIDDCLPLFARVLNPETRDRALIYTGLIAVARKMAGEGNSAAIESLFAGELGPISAKAQRRVKVPEGLVLDAPLLPLDALYGEDQEDLPSDSESEEEQEHVPVQAANPSAFYLGATDSAEVLPAIEQLDIAPIESPAPAGAAPEPAKKKRRHRHRAVTVKRVEEFPSDSDDAPEPSRQAGDRDLLAAIDLDAHDEPAPAPAMEDLLGLGPAQPSPAPTPATDTASAAVDEMFGSLGTTEPKADGHKKKKHHKKHRSSAKEDATLLSAPVTAPAPAKKDPLDDLFSF</sequence>
<evidence type="ECO:0000313" key="9">
    <source>
        <dbReference type="EMBL" id="KAG9391018.1"/>
    </source>
</evidence>
<keyword evidence="10" id="KW-1185">Reference proteome</keyword>
<evidence type="ECO:0000256" key="1">
    <source>
        <dbReference type="ARBA" id="ARBA00004308"/>
    </source>
</evidence>
<keyword evidence="5" id="KW-0653">Protein transport</keyword>
<feature type="region of interest" description="Disordered" evidence="7">
    <location>
        <begin position="669"/>
        <end position="714"/>
    </location>
</feature>
<reference evidence="9" key="1">
    <citation type="submission" date="2021-05" db="EMBL/GenBank/DDBJ databases">
        <title>A free-living protist that lacks canonical eukaryotic 1 DNA replication and segregation systems.</title>
        <authorList>
            <person name="Salas-Leiva D.E."/>
            <person name="Tromer E.C."/>
            <person name="Curtis B.A."/>
            <person name="Jerlstrom-Hultqvist J."/>
            <person name="Kolisko M."/>
            <person name="Yi Z."/>
            <person name="Salas-Leiva J.S."/>
            <person name="Gallot-Lavallee L."/>
            <person name="Kops G.J.P.L."/>
            <person name="Archibald J.M."/>
            <person name="Simpson A.G.B."/>
            <person name="Roger A.J."/>
        </authorList>
    </citation>
    <scope>NUCLEOTIDE SEQUENCE</scope>
    <source>
        <strain evidence="9">BICM</strain>
    </source>
</reference>
<dbReference type="Gene3D" id="1.25.10.10">
    <property type="entry name" value="Leucine-rich Repeat Variant"/>
    <property type="match status" value="1"/>
</dbReference>
<feature type="region of interest" description="Disordered" evidence="7">
    <location>
        <begin position="731"/>
        <end position="822"/>
    </location>
</feature>
<evidence type="ECO:0000256" key="4">
    <source>
        <dbReference type="ARBA" id="ARBA00022737"/>
    </source>
</evidence>
<gene>
    <name evidence="9" type="ORF">J8273_7292</name>
</gene>
<evidence type="ECO:0000256" key="3">
    <source>
        <dbReference type="ARBA" id="ARBA00022448"/>
    </source>
</evidence>
<dbReference type="AlphaFoldDB" id="A0A8J6AQH2"/>
<comment type="subcellular location">
    <subcellularLocation>
        <location evidence="1">Endomembrane system</location>
    </subcellularLocation>
</comment>
<dbReference type="Pfam" id="PF01602">
    <property type="entry name" value="Adaptin_N"/>
    <property type="match status" value="1"/>
</dbReference>
<accession>A0A8J6AQH2</accession>
<dbReference type="GO" id="GO:0006896">
    <property type="term" value="P:Golgi to vacuole transport"/>
    <property type="evidence" value="ECO:0007669"/>
    <property type="project" value="TreeGrafter"/>
</dbReference>
<comment type="similarity">
    <text evidence="2">Belongs to the adaptor complexes large subunit family.</text>
</comment>
<evidence type="ECO:0000256" key="2">
    <source>
        <dbReference type="ARBA" id="ARBA00006613"/>
    </source>
</evidence>
<evidence type="ECO:0000256" key="5">
    <source>
        <dbReference type="ARBA" id="ARBA00022927"/>
    </source>
</evidence>
<dbReference type="Proteomes" id="UP000717585">
    <property type="component" value="Unassembled WGS sequence"/>
</dbReference>
<evidence type="ECO:0000256" key="7">
    <source>
        <dbReference type="SAM" id="MobiDB-lite"/>
    </source>
</evidence>
<dbReference type="SUPFAM" id="SSF48371">
    <property type="entry name" value="ARM repeat"/>
    <property type="match status" value="1"/>
</dbReference>
<keyword evidence="4" id="KW-0677">Repeat</keyword>
<keyword evidence="6" id="KW-0472">Membrane</keyword>
<organism evidence="9 10">
    <name type="scientific">Carpediemonas membranifera</name>
    <dbReference type="NCBI Taxonomy" id="201153"/>
    <lineage>
        <taxon>Eukaryota</taxon>
        <taxon>Metamonada</taxon>
        <taxon>Carpediemonas-like organisms</taxon>
        <taxon>Carpediemonas</taxon>
    </lineage>
</organism>
<comment type="caution">
    <text evidence="9">The sequence shown here is derived from an EMBL/GenBank/DDBJ whole genome shotgun (WGS) entry which is preliminary data.</text>
</comment>
<dbReference type="PANTHER" id="PTHR22781:SF12">
    <property type="entry name" value="AP-3 COMPLEX SUBUNIT DELTA-1"/>
    <property type="match status" value="1"/>
</dbReference>